<keyword evidence="10" id="KW-0576">Peroxisome</keyword>
<dbReference type="SUPFAM" id="SSF55811">
    <property type="entry name" value="Nudix"/>
    <property type="match status" value="1"/>
</dbReference>
<comment type="catalytic activity">
    <reaction evidence="17">
        <text>hexanoyl-CoA + H2O = hexanoyl-4'-phosphopantetheine + adenosine 3',5'-bisphosphate + 2 H(+)</text>
        <dbReference type="Rhea" id="RHEA:49980"/>
        <dbReference type="ChEBI" id="CHEBI:15377"/>
        <dbReference type="ChEBI" id="CHEBI:15378"/>
        <dbReference type="ChEBI" id="CHEBI:58343"/>
        <dbReference type="ChEBI" id="CHEBI:62620"/>
        <dbReference type="ChEBI" id="CHEBI:132012"/>
    </reaction>
    <physiologicalReaction direction="left-to-right" evidence="17">
        <dbReference type="Rhea" id="RHEA:49981"/>
    </physiologicalReaction>
</comment>
<keyword evidence="33" id="KW-1185">Reference proteome</keyword>
<dbReference type="InterPro" id="IPR015797">
    <property type="entry name" value="NUDIX_hydrolase-like_dom_sf"/>
</dbReference>
<evidence type="ECO:0000256" key="11">
    <source>
        <dbReference type="ARBA" id="ARBA00023211"/>
    </source>
</evidence>
<evidence type="ECO:0000256" key="19">
    <source>
        <dbReference type="ARBA" id="ARBA00047757"/>
    </source>
</evidence>
<keyword evidence="6" id="KW-0479">Metal-binding</keyword>
<evidence type="ECO:0000256" key="23">
    <source>
        <dbReference type="ARBA" id="ARBA00049284"/>
    </source>
</evidence>
<dbReference type="PANTHER" id="PTHR12992:SF24">
    <property type="entry name" value="PEROXISOMAL COENZYME A DIPHOSPHATASE NUDT7"/>
    <property type="match status" value="1"/>
</dbReference>
<dbReference type="CDD" id="cd03426">
    <property type="entry name" value="NUDIX_CoAse_Nudt7"/>
    <property type="match status" value="1"/>
</dbReference>
<dbReference type="Proteomes" id="UP000694569">
    <property type="component" value="Unplaced"/>
</dbReference>
<evidence type="ECO:0000256" key="13">
    <source>
        <dbReference type="ARBA" id="ARBA00044967"/>
    </source>
</evidence>
<evidence type="ECO:0000256" key="7">
    <source>
        <dbReference type="ARBA" id="ARBA00022801"/>
    </source>
</evidence>
<dbReference type="GO" id="GO:0046872">
    <property type="term" value="F:metal ion binding"/>
    <property type="evidence" value="ECO:0007669"/>
    <property type="project" value="UniProtKB-KW"/>
</dbReference>
<evidence type="ECO:0000256" key="6">
    <source>
        <dbReference type="ARBA" id="ARBA00022723"/>
    </source>
</evidence>
<evidence type="ECO:0000256" key="21">
    <source>
        <dbReference type="ARBA" id="ARBA00048667"/>
    </source>
</evidence>
<dbReference type="InterPro" id="IPR000086">
    <property type="entry name" value="NUDIX_hydrolase_dom"/>
</dbReference>
<evidence type="ECO:0000256" key="20">
    <source>
        <dbReference type="ARBA" id="ARBA00048624"/>
    </source>
</evidence>
<evidence type="ECO:0000256" key="17">
    <source>
        <dbReference type="ARBA" id="ARBA00047466"/>
    </source>
</evidence>
<comment type="catalytic activity">
    <reaction evidence="24">
        <text>decanoyl-CoA + H2O = decanoyl-4'-phosphopantetheine + adenosine 3',5'-bisphosphate + 2 H(+)</text>
        <dbReference type="Rhea" id="RHEA:50020"/>
        <dbReference type="ChEBI" id="CHEBI:15377"/>
        <dbReference type="ChEBI" id="CHEBI:15378"/>
        <dbReference type="ChEBI" id="CHEBI:58343"/>
        <dbReference type="ChEBI" id="CHEBI:61430"/>
        <dbReference type="ChEBI" id="CHEBI:132014"/>
    </reaction>
    <physiologicalReaction direction="left-to-right" evidence="24">
        <dbReference type="Rhea" id="RHEA:50021"/>
    </physiologicalReaction>
</comment>
<dbReference type="GO" id="GO:0005782">
    <property type="term" value="C:peroxisomal matrix"/>
    <property type="evidence" value="ECO:0007669"/>
    <property type="project" value="UniProtKB-ARBA"/>
</dbReference>
<reference evidence="32" key="2">
    <citation type="submission" date="2025-09" db="UniProtKB">
        <authorList>
            <consortium name="Ensembl"/>
        </authorList>
    </citation>
    <scope>IDENTIFICATION</scope>
</reference>
<evidence type="ECO:0000256" key="9">
    <source>
        <dbReference type="ARBA" id="ARBA00022884"/>
    </source>
</evidence>
<evidence type="ECO:0000256" key="1">
    <source>
        <dbReference type="ARBA" id="ARBA00001936"/>
    </source>
</evidence>
<dbReference type="OrthoDB" id="206213at2759"/>
<evidence type="ECO:0000313" key="33">
    <source>
        <dbReference type="Proteomes" id="UP000694569"/>
    </source>
</evidence>
<evidence type="ECO:0000256" key="10">
    <source>
        <dbReference type="ARBA" id="ARBA00023140"/>
    </source>
</evidence>
<evidence type="ECO:0000256" key="3">
    <source>
        <dbReference type="ARBA" id="ARBA00004275"/>
    </source>
</evidence>
<evidence type="ECO:0000256" key="27">
    <source>
        <dbReference type="ARBA" id="ARBA00059426"/>
    </source>
</evidence>
<evidence type="ECO:0000256" key="22">
    <source>
        <dbReference type="ARBA" id="ARBA00048961"/>
    </source>
</evidence>
<dbReference type="EC" id="3.6.1.77" evidence="13"/>
<dbReference type="PROSITE" id="PS51462">
    <property type="entry name" value="NUDIX"/>
    <property type="match status" value="1"/>
</dbReference>
<evidence type="ECO:0000256" key="26">
    <source>
        <dbReference type="ARBA" id="ARBA00051856"/>
    </source>
</evidence>
<name>A0A8C5R5H4_9ANUR</name>
<comment type="catalytic activity">
    <reaction evidence="19">
        <text>dodecanoyl-CoA + H2O = S-dodecanoyl-4'-phosphopantetheine + adenosine 3',5'-bisphosphate + 2 H(+)</text>
        <dbReference type="Rhea" id="RHEA:50024"/>
        <dbReference type="ChEBI" id="CHEBI:15377"/>
        <dbReference type="ChEBI" id="CHEBI:15378"/>
        <dbReference type="ChEBI" id="CHEBI:57375"/>
        <dbReference type="ChEBI" id="CHEBI:58343"/>
        <dbReference type="ChEBI" id="CHEBI:132015"/>
    </reaction>
    <physiologicalReaction direction="left-to-right" evidence="19">
        <dbReference type="Rhea" id="RHEA:50025"/>
    </physiologicalReaction>
</comment>
<dbReference type="GeneTree" id="ENSGT00940000159631"/>
<dbReference type="Pfam" id="PF00293">
    <property type="entry name" value="NUDIX"/>
    <property type="match status" value="1"/>
</dbReference>
<evidence type="ECO:0000256" key="5">
    <source>
        <dbReference type="ARBA" id="ARBA00011245"/>
    </source>
</evidence>
<evidence type="ECO:0000259" key="31">
    <source>
        <dbReference type="PROSITE" id="PS51462"/>
    </source>
</evidence>
<evidence type="ECO:0000256" key="8">
    <source>
        <dbReference type="ARBA" id="ARBA00022842"/>
    </source>
</evidence>
<dbReference type="Ensembl" id="ENSLLET00000049686.1">
    <property type="protein sequence ID" value="ENSLLEP00000047811.1"/>
    <property type="gene ID" value="ENSLLEG00000030185.1"/>
</dbReference>
<comment type="catalytic activity">
    <reaction evidence="20">
        <text>succinyl-CoA + H2O = succinyl-4'-phosphopantetheine + adenosine 3',5'-bisphosphate + 2 H(+)</text>
        <dbReference type="Rhea" id="RHEA:67472"/>
        <dbReference type="ChEBI" id="CHEBI:15377"/>
        <dbReference type="ChEBI" id="CHEBI:15378"/>
        <dbReference type="ChEBI" id="CHEBI:57292"/>
        <dbReference type="ChEBI" id="CHEBI:58343"/>
        <dbReference type="ChEBI" id="CHEBI:172364"/>
    </reaction>
    <physiologicalReaction direction="left-to-right" evidence="20">
        <dbReference type="Rhea" id="RHEA:67473"/>
    </physiologicalReaction>
</comment>
<gene>
    <name evidence="32" type="primary">NUDT7</name>
</gene>
<evidence type="ECO:0000256" key="24">
    <source>
        <dbReference type="ARBA" id="ARBA00050371"/>
    </source>
</evidence>
<comment type="catalytic activity">
    <reaction evidence="12">
        <text>CoA + H2O = (R)-4'-phosphopantetheine + adenosine 3',5'-bisphosphate + 2 H(+)</text>
        <dbReference type="Rhea" id="RHEA:64988"/>
        <dbReference type="ChEBI" id="CHEBI:15377"/>
        <dbReference type="ChEBI" id="CHEBI:15378"/>
        <dbReference type="ChEBI" id="CHEBI:57287"/>
        <dbReference type="ChEBI" id="CHEBI:58343"/>
        <dbReference type="ChEBI" id="CHEBI:61723"/>
        <dbReference type="EC" id="3.6.1.77"/>
    </reaction>
    <physiologicalReaction direction="left-to-right" evidence="12">
        <dbReference type="Rhea" id="RHEA:64989"/>
    </physiologicalReaction>
</comment>
<evidence type="ECO:0000256" key="2">
    <source>
        <dbReference type="ARBA" id="ARBA00001946"/>
    </source>
</evidence>
<evidence type="ECO:0000313" key="32">
    <source>
        <dbReference type="Ensembl" id="ENSLLEP00000047811.1"/>
    </source>
</evidence>
<evidence type="ECO:0000256" key="16">
    <source>
        <dbReference type="ARBA" id="ARBA00047403"/>
    </source>
</evidence>
<comment type="catalytic activity">
    <reaction evidence="21">
        <text>a 5'-end CoA-ribonucleoside in mRNA + H2O = a 5'-end phospho-adenosine-phospho-ribonucleoside in mRNA + (R)-4'-phosphopantetheine + 2 H(+)</text>
        <dbReference type="Rhea" id="RHEA:67592"/>
        <dbReference type="Rhea" id="RHEA-COMP:15719"/>
        <dbReference type="Rhea" id="RHEA-COMP:17276"/>
        <dbReference type="ChEBI" id="CHEBI:15377"/>
        <dbReference type="ChEBI" id="CHEBI:15378"/>
        <dbReference type="ChEBI" id="CHEBI:61723"/>
        <dbReference type="ChEBI" id="CHEBI:144051"/>
        <dbReference type="ChEBI" id="CHEBI:172371"/>
    </reaction>
    <physiologicalReaction direction="left-to-right" evidence="21">
        <dbReference type="Rhea" id="RHEA:67593"/>
    </physiologicalReaction>
</comment>
<comment type="catalytic activity">
    <reaction evidence="25">
        <text>3alpha,7alpha,12alpha-trihydroxy-5beta-cholestan-26-oyl-CoA + H2O = 3alpha,7alpha,12alpha-trihydroxy-5beta-cholestan-26-oyl-4'-phosphopantetheine + adenosine 3',5'-bisphosphate + 2 H(+)</text>
        <dbReference type="Rhea" id="RHEA:50040"/>
        <dbReference type="ChEBI" id="CHEBI:15377"/>
        <dbReference type="ChEBI" id="CHEBI:15378"/>
        <dbReference type="ChEBI" id="CHEBI:58343"/>
        <dbReference type="ChEBI" id="CHEBI:63001"/>
        <dbReference type="ChEBI" id="CHEBI:132021"/>
    </reaction>
    <physiologicalReaction direction="left-to-right" evidence="25">
        <dbReference type="Rhea" id="RHEA:50041"/>
    </physiologicalReaction>
</comment>
<comment type="similarity">
    <text evidence="4">Belongs to the Nudix hydrolase family. PCD1 subfamily.</text>
</comment>
<evidence type="ECO:0000256" key="30">
    <source>
        <dbReference type="SAM" id="MobiDB-lite"/>
    </source>
</evidence>
<protein>
    <recommendedName>
        <fullName evidence="28">Peroxisomal coenzyme A diphosphatase NUDT7</fullName>
        <ecNumber evidence="13">3.6.1.77</ecNumber>
    </recommendedName>
    <alternativeName>
        <fullName evidence="29">Nucleoside diphosphate-linked moiety X motif 7</fullName>
    </alternativeName>
</protein>
<comment type="cofactor">
    <cofactor evidence="1">
        <name>Mn(2+)</name>
        <dbReference type="ChEBI" id="CHEBI:29035"/>
    </cofactor>
</comment>
<comment type="catalytic activity">
    <reaction evidence="15">
        <text>malonyl-CoA + H2O = malonyl-4'-phosphopantetheine + adenosine 3',5'-bisphosphate + 2 H(+)</text>
        <dbReference type="Rhea" id="RHEA:67468"/>
        <dbReference type="ChEBI" id="CHEBI:15377"/>
        <dbReference type="ChEBI" id="CHEBI:15378"/>
        <dbReference type="ChEBI" id="CHEBI:57384"/>
        <dbReference type="ChEBI" id="CHEBI:58343"/>
        <dbReference type="ChEBI" id="CHEBI:172363"/>
    </reaction>
    <physiologicalReaction direction="left-to-right" evidence="15">
        <dbReference type="Rhea" id="RHEA:67469"/>
    </physiologicalReaction>
</comment>
<comment type="cofactor">
    <cofactor evidence="2">
        <name>Mg(2+)</name>
        <dbReference type="ChEBI" id="CHEBI:18420"/>
    </cofactor>
</comment>
<organism evidence="32 33">
    <name type="scientific">Leptobrachium leishanense</name>
    <name type="common">Leishan spiny toad</name>
    <dbReference type="NCBI Taxonomy" id="445787"/>
    <lineage>
        <taxon>Eukaryota</taxon>
        <taxon>Metazoa</taxon>
        <taxon>Chordata</taxon>
        <taxon>Craniata</taxon>
        <taxon>Vertebrata</taxon>
        <taxon>Euteleostomi</taxon>
        <taxon>Amphibia</taxon>
        <taxon>Batrachia</taxon>
        <taxon>Anura</taxon>
        <taxon>Pelobatoidea</taxon>
        <taxon>Megophryidae</taxon>
        <taxon>Leptobrachium</taxon>
    </lineage>
</organism>
<dbReference type="GO" id="GO:0015938">
    <property type="term" value="P:coenzyme A catabolic process"/>
    <property type="evidence" value="ECO:0007669"/>
    <property type="project" value="TreeGrafter"/>
</dbReference>
<comment type="catalytic activity">
    <reaction evidence="23">
        <text>butanoyl-CoA + H2O = S-butanoyl-4'-phosphopantetheine + adenosine 3',5'-bisphosphate + 2 H(+)</text>
        <dbReference type="Rhea" id="RHEA:49976"/>
        <dbReference type="ChEBI" id="CHEBI:15377"/>
        <dbReference type="ChEBI" id="CHEBI:15378"/>
        <dbReference type="ChEBI" id="CHEBI:57371"/>
        <dbReference type="ChEBI" id="CHEBI:58343"/>
        <dbReference type="ChEBI" id="CHEBI:132011"/>
    </reaction>
    <physiologicalReaction direction="left-to-right" evidence="23">
        <dbReference type="Rhea" id="RHEA:49977"/>
    </physiologicalReaction>
</comment>
<reference evidence="32" key="1">
    <citation type="submission" date="2025-08" db="UniProtKB">
        <authorList>
            <consortium name="Ensembl"/>
        </authorList>
    </citation>
    <scope>IDENTIFICATION</scope>
</reference>
<dbReference type="AlphaFoldDB" id="A0A8C5R5H4"/>
<comment type="subcellular location">
    <subcellularLocation>
        <location evidence="3">Peroxisome</location>
    </subcellularLocation>
</comment>
<keyword evidence="9" id="KW-0694">RNA-binding</keyword>
<evidence type="ECO:0000256" key="25">
    <source>
        <dbReference type="ARBA" id="ARBA00051749"/>
    </source>
</evidence>
<comment type="catalytic activity">
    <reaction evidence="18">
        <text>propanoyl-CoA + H2O = propanoyl-4'-phosphopantetheine + adenosine 3',5'-bisphosphate + 2 H(+)</text>
        <dbReference type="Rhea" id="RHEA:67464"/>
        <dbReference type="ChEBI" id="CHEBI:15377"/>
        <dbReference type="ChEBI" id="CHEBI:15378"/>
        <dbReference type="ChEBI" id="CHEBI:57392"/>
        <dbReference type="ChEBI" id="CHEBI:58343"/>
        <dbReference type="ChEBI" id="CHEBI:172362"/>
    </reaction>
    <physiologicalReaction direction="left-to-right" evidence="18">
        <dbReference type="Rhea" id="RHEA:67465"/>
    </physiologicalReaction>
</comment>
<keyword evidence="11" id="KW-0464">Manganese</keyword>
<comment type="catalytic activity">
    <reaction evidence="16">
        <text>tetradecanoyl-CoA + H2O = tetradecanoyl-4'-phosphopantetheine + adenosine 3',5'-bisphosphate + 2 H(+)</text>
        <dbReference type="Rhea" id="RHEA:50028"/>
        <dbReference type="ChEBI" id="CHEBI:15377"/>
        <dbReference type="ChEBI" id="CHEBI:15378"/>
        <dbReference type="ChEBI" id="CHEBI:57385"/>
        <dbReference type="ChEBI" id="CHEBI:58343"/>
        <dbReference type="ChEBI" id="CHEBI:132017"/>
    </reaction>
    <physiologicalReaction direction="left-to-right" evidence="16">
        <dbReference type="Rhea" id="RHEA:50029"/>
    </physiologicalReaction>
</comment>
<proteinExistence type="inferred from homology"/>
<comment type="function">
    <text evidence="27">Fatty acyl-coenzyme A (CoA) diphosphatase that hydrolyzes fatty acyl-CoA to yield acyl-4'-phosphopantetheine and adenosine 3',5'-bisphosphate. Cleaves CoA, CoA esters and oxidized CoA with similar efficiencies. Preferentially hydrolyzes medium-chain acyl-CoAs and bile acid-CoAs. Has no activity toward NDP-sugars, CDP-alcohols, (deoxy)nucleoside 5'-triphosphates, nucleoside 5'-di or monophosphates, diadenosine polyphosphates, NAD, NADH, NADP, NADPH or thymidine-5'-monophospho-p-nitrophenyl ester. May be required to eliminate oxidized CoA from peroxisomes, or regulate CoA and acyl-CoA levels in this organelle in response to metabolic demand. Does not play a role in U8 snoRNA decapping activity. Binds U8 snoRNA. Exhibits decapping activity towards dpCoA-capped RNAs in vitro.</text>
</comment>
<comment type="catalytic activity">
    <reaction evidence="22">
        <text>choloyl-CoA + H2O = S-choloyl-4'-phosphopantetheine + adenosine 3',5'-bisphosphate + 2 H(+)</text>
        <dbReference type="Rhea" id="RHEA:50036"/>
        <dbReference type="ChEBI" id="CHEBI:15377"/>
        <dbReference type="ChEBI" id="CHEBI:15378"/>
        <dbReference type="ChEBI" id="CHEBI:57373"/>
        <dbReference type="ChEBI" id="CHEBI:58343"/>
        <dbReference type="ChEBI" id="CHEBI:132020"/>
    </reaction>
    <physiologicalReaction direction="left-to-right" evidence="22">
        <dbReference type="Rhea" id="RHEA:50037"/>
    </physiologicalReaction>
</comment>
<comment type="catalytic activity">
    <reaction evidence="14">
        <text>octanoyl-CoA + H2O = S-octanoyl-4'-phosphopantetheine + adenosine 3',5'-bisphosphate + 2 H(+)</text>
        <dbReference type="Rhea" id="RHEA:50016"/>
        <dbReference type="ChEBI" id="CHEBI:15377"/>
        <dbReference type="ChEBI" id="CHEBI:15378"/>
        <dbReference type="ChEBI" id="CHEBI:57386"/>
        <dbReference type="ChEBI" id="CHEBI:58343"/>
        <dbReference type="ChEBI" id="CHEBI:132013"/>
    </reaction>
    <physiologicalReaction direction="left-to-right" evidence="14">
        <dbReference type="Rhea" id="RHEA:50017"/>
    </physiologicalReaction>
</comment>
<keyword evidence="8" id="KW-0460">Magnesium</keyword>
<evidence type="ECO:0000256" key="29">
    <source>
        <dbReference type="ARBA" id="ARBA00079598"/>
    </source>
</evidence>
<feature type="region of interest" description="Disordered" evidence="30">
    <location>
        <begin position="1"/>
        <end position="20"/>
    </location>
</feature>
<comment type="subunit">
    <text evidence="5">Monomer.</text>
</comment>
<evidence type="ECO:0000256" key="18">
    <source>
        <dbReference type="ARBA" id="ARBA00047666"/>
    </source>
</evidence>
<evidence type="ECO:0000256" key="15">
    <source>
        <dbReference type="ARBA" id="ARBA00047369"/>
    </source>
</evidence>
<evidence type="ECO:0000256" key="12">
    <source>
        <dbReference type="ARBA" id="ARBA00044908"/>
    </source>
</evidence>
<dbReference type="GO" id="GO:0003723">
    <property type="term" value="F:RNA binding"/>
    <property type="evidence" value="ECO:0007669"/>
    <property type="project" value="UniProtKB-KW"/>
</dbReference>
<dbReference type="Gene3D" id="3.90.79.10">
    <property type="entry name" value="Nucleoside Triphosphate Pyrophosphohydrolase"/>
    <property type="match status" value="1"/>
</dbReference>
<accession>A0A8C5R5H4</accession>
<feature type="domain" description="Nudix hydrolase" evidence="31">
    <location>
        <begin position="42"/>
        <end position="181"/>
    </location>
</feature>
<dbReference type="InterPro" id="IPR045121">
    <property type="entry name" value="CoAse"/>
</dbReference>
<sequence>MMSSVSDQLEGEQDEKNKSSVNETVKRLIRKYDVGDRYVDIPLVKASILLPLLYKQDKLYLVLTVRSMNLKLMPGDVCFPGGRREPTDGDDIQTALREANEEIGLQPSQVEIIGRLVPYLSKSPVYLITPVIALVDETFQPCPHPDEVMEVFLVPLEFFISSEHYTPLSFGSYKFHSFQYEDKEKQKTFKIWGLTAHFAVILSAILLEKVPSFEFDLEQMLAECDHILAQATYPSKL</sequence>
<dbReference type="FunFam" id="3.90.79.10:FF:000049">
    <property type="entry name" value="Peroxisomal coenzyme A diphosphatase NUDT7"/>
    <property type="match status" value="1"/>
</dbReference>
<evidence type="ECO:0000256" key="4">
    <source>
        <dbReference type="ARBA" id="ARBA00006506"/>
    </source>
</evidence>
<evidence type="ECO:0000256" key="28">
    <source>
        <dbReference type="ARBA" id="ARBA00072984"/>
    </source>
</evidence>
<comment type="catalytic activity">
    <reaction evidence="26">
        <text>acetyl-CoA + H2O = S-acetyl-4'-phosphopantetheine + adenosine 3',5'-bisphosphate + 2 H(+)</text>
        <dbReference type="Rhea" id="RHEA:64992"/>
        <dbReference type="ChEBI" id="CHEBI:15377"/>
        <dbReference type="ChEBI" id="CHEBI:15378"/>
        <dbReference type="ChEBI" id="CHEBI:57288"/>
        <dbReference type="ChEBI" id="CHEBI:58343"/>
        <dbReference type="ChEBI" id="CHEBI:156266"/>
    </reaction>
    <physiologicalReaction direction="left-to-right" evidence="26">
        <dbReference type="Rhea" id="RHEA:64993"/>
    </physiologicalReaction>
</comment>
<evidence type="ECO:0000256" key="14">
    <source>
        <dbReference type="ARBA" id="ARBA00047289"/>
    </source>
</evidence>
<keyword evidence="7" id="KW-0378">Hydrolase</keyword>
<dbReference type="GO" id="GO:0010945">
    <property type="term" value="F:coenzyme A diphosphatase activity"/>
    <property type="evidence" value="ECO:0007669"/>
    <property type="project" value="UniProtKB-EC"/>
</dbReference>
<dbReference type="PANTHER" id="PTHR12992">
    <property type="entry name" value="NUDIX HYDROLASE"/>
    <property type="match status" value="1"/>
</dbReference>